<feature type="region of interest" description="Disordered" evidence="2">
    <location>
        <begin position="1"/>
        <end position="69"/>
    </location>
</feature>
<dbReference type="EMBL" id="DF236979">
    <property type="protein sequence ID" value="GAQ79425.1"/>
    <property type="molecule type" value="Genomic_DNA"/>
</dbReference>
<dbReference type="GO" id="GO:0016020">
    <property type="term" value="C:membrane"/>
    <property type="evidence" value="ECO:0007669"/>
    <property type="project" value="UniProtKB-ARBA"/>
</dbReference>
<dbReference type="OMA" id="GRYTMHC"/>
<dbReference type="SUPFAM" id="SSF82185">
    <property type="entry name" value="Histone H3 K4-specific methyltransferase SET7/9 N-terminal domain"/>
    <property type="match status" value="1"/>
</dbReference>
<gene>
    <name evidence="3" type="ORF">KFL_000300230</name>
</gene>
<keyword evidence="1" id="KW-0677">Repeat</keyword>
<dbReference type="PANTHER" id="PTHR46917">
    <property type="entry name" value="MORN REPEAT-CONTAINING PROTEIN 2"/>
    <property type="match status" value="1"/>
</dbReference>
<evidence type="ECO:0000313" key="3">
    <source>
        <dbReference type="EMBL" id="GAQ79425.1"/>
    </source>
</evidence>
<dbReference type="InterPro" id="IPR003409">
    <property type="entry name" value="MORN"/>
</dbReference>
<dbReference type="AlphaFoldDB" id="A0A0U9I6F7"/>
<dbReference type="PANTHER" id="PTHR46917:SF1">
    <property type="entry name" value="MORN REPEAT-CONTAINING PROTEIN 2"/>
    <property type="match status" value="1"/>
</dbReference>
<name>A0A0U9I6F7_KLENI</name>
<dbReference type="GO" id="GO:0016301">
    <property type="term" value="F:kinase activity"/>
    <property type="evidence" value="ECO:0007669"/>
    <property type="project" value="UniProtKB-KW"/>
</dbReference>
<dbReference type="Gene3D" id="2.20.110.10">
    <property type="entry name" value="Histone H3 K4-specific methyltransferase SET7/9 N-terminal domain"/>
    <property type="match status" value="2"/>
</dbReference>
<keyword evidence="3" id="KW-0808">Transferase</keyword>
<keyword evidence="4" id="KW-1185">Reference proteome</keyword>
<dbReference type="Pfam" id="PF02493">
    <property type="entry name" value="MORN"/>
    <property type="match status" value="4"/>
</dbReference>
<feature type="compositionally biased region" description="Basic and acidic residues" evidence="2">
    <location>
        <begin position="26"/>
        <end position="52"/>
    </location>
</feature>
<dbReference type="SMART" id="SM00698">
    <property type="entry name" value="MORN"/>
    <property type="match status" value="3"/>
</dbReference>
<dbReference type="OrthoDB" id="437960at2759"/>
<dbReference type="Proteomes" id="UP000054558">
    <property type="component" value="Unassembled WGS sequence"/>
</dbReference>
<protein>
    <submittedName>
        <fullName evidence="3">1-phosphatidylinositol-4-phosphate 5-kinase</fullName>
    </submittedName>
</protein>
<proteinExistence type="predicted"/>
<dbReference type="STRING" id="105231.A0A0U9I6F7"/>
<evidence type="ECO:0000313" key="4">
    <source>
        <dbReference type="Proteomes" id="UP000054558"/>
    </source>
</evidence>
<keyword evidence="3" id="KW-0418">Kinase</keyword>
<sequence length="204" mass="21634">MASKPPAAAAAAAANTTPRKPGTPSEKTKPADAKGKGATDKKGKDAGDKAGEGEQAAPEPTSGSGKFHYQNGATYEGDWILEALPANESAAPAAPAVEKANGRRFRHGRGTFVDGTYSYTGEWDHDQMHGKGMFAYASGAIYDGEWVRNRYQGKGAFRWKDGRSYTGDWVENKMHGSGTYVGKDGHSWTGQFFNGSGPGLTCHV</sequence>
<evidence type="ECO:0000256" key="1">
    <source>
        <dbReference type="ARBA" id="ARBA00022737"/>
    </source>
</evidence>
<accession>A0A0U9I6F7</accession>
<dbReference type="InterPro" id="IPR052849">
    <property type="entry name" value="MORN_repeat_protein"/>
</dbReference>
<organism evidence="3 4">
    <name type="scientific">Klebsormidium nitens</name>
    <name type="common">Green alga</name>
    <name type="synonym">Ulothrix nitens</name>
    <dbReference type="NCBI Taxonomy" id="105231"/>
    <lineage>
        <taxon>Eukaryota</taxon>
        <taxon>Viridiplantae</taxon>
        <taxon>Streptophyta</taxon>
        <taxon>Klebsormidiophyceae</taxon>
        <taxon>Klebsormidiales</taxon>
        <taxon>Klebsormidiaceae</taxon>
        <taxon>Klebsormidium</taxon>
    </lineage>
</organism>
<reference evidence="3 4" key="1">
    <citation type="journal article" date="2014" name="Nat. Commun.">
        <title>Klebsormidium flaccidum genome reveals primary factors for plant terrestrial adaptation.</title>
        <authorList>
            <person name="Hori K."/>
            <person name="Maruyama F."/>
            <person name="Fujisawa T."/>
            <person name="Togashi T."/>
            <person name="Yamamoto N."/>
            <person name="Seo M."/>
            <person name="Sato S."/>
            <person name="Yamada T."/>
            <person name="Mori H."/>
            <person name="Tajima N."/>
            <person name="Moriyama T."/>
            <person name="Ikeuchi M."/>
            <person name="Watanabe M."/>
            <person name="Wada H."/>
            <person name="Kobayashi K."/>
            <person name="Saito M."/>
            <person name="Masuda T."/>
            <person name="Sasaki-Sekimoto Y."/>
            <person name="Mashiguchi K."/>
            <person name="Awai K."/>
            <person name="Shimojima M."/>
            <person name="Masuda S."/>
            <person name="Iwai M."/>
            <person name="Nobusawa T."/>
            <person name="Narise T."/>
            <person name="Kondo S."/>
            <person name="Saito H."/>
            <person name="Sato R."/>
            <person name="Murakawa M."/>
            <person name="Ihara Y."/>
            <person name="Oshima-Yamada Y."/>
            <person name="Ohtaka K."/>
            <person name="Satoh M."/>
            <person name="Sonobe K."/>
            <person name="Ishii M."/>
            <person name="Ohtani R."/>
            <person name="Kanamori-Sato M."/>
            <person name="Honoki R."/>
            <person name="Miyazaki D."/>
            <person name="Mochizuki H."/>
            <person name="Umetsu J."/>
            <person name="Higashi K."/>
            <person name="Shibata D."/>
            <person name="Kamiya Y."/>
            <person name="Sato N."/>
            <person name="Nakamura Y."/>
            <person name="Tabata S."/>
            <person name="Ida S."/>
            <person name="Kurokawa K."/>
            <person name="Ohta H."/>
        </authorList>
    </citation>
    <scope>NUCLEOTIDE SEQUENCE [LARGE SCALE GENOMIC DNA]</scope>
    <source>
        <strain evidence="3 4">NIES-2285</strain>
    </source>
</reference>
<evidence type="ECO:0000256" key="2">
    <source>
        <dbReference type="SAM" id="MobiDB-lite"/>
    </source>
</evidence>